<gene>
    <name evidence="2" type="ORF">C6Y14_25890</name>
</gene>
<organism evidence="2 3">
    <name type="scientific">Streptomyces dioscori</name>
    <dbReference type="NCBI Taxonomy" id="2109333"/>
    <lineage>
        <taxon>Bacteria</taxon>
        <taxon>Bacillati</taxon>
        <taxon>Actinomycetota</taxon>
        <taxon>Actinomycetes</taxon>
        <taxon>Kitasatosporales</taxon>
        <taxon>Streptomycetaceae</taxon>
        <taxon>Streptomyces</taxon>
        <taxon>Streptomyces aurantiacus group</taxon>
    </lineage>
</organism>
<keyword evidence="3" id="KW-1185">Reference proteome</keyword>
<evidence type="ECO:0008006" key="4">
    <source>
        <dbReference type="Google" id="ProtNLM"/>
    </source>
</evidence>
<protein>
    <recommendedName>
        <fullName evidence="4">Tat pathway signal sequence domain protein</fullName>
    </recommendedName>
</protein>
<evidence type="ECO:0000313" key="3">
    <source>
        <dbReference type="Proteomes" id="UP000240429"/>
    </source>
</evidence>
<evidence type="ECO:0000313" key="2">
    <source>
        <dbReference type="EMBL" id="PSM40586.1"/>
    </source>
</evidence>
<dbReference type="OrthoDB" id="4109671at2"/>
<comment type="caution">
    <text evidence="2">The sequence shown here is derived from an EMBL/GenBank/DDBJ whole genome shotgun (WGS) entry which is preliminary data.</text>
</comment>
<dbReference type="EMBL" id="PYBJ01000018">
    <property type="protein sequence ID" value="PSM40586.1"/>
    <property type="molecule type" value="Genomic_DNA"/>
</dbReference>
<proteinExistence type="predicted"/>
<feature type="signal peptide" evidence="1">
    <location>
        <begin position="1"/>
        <end position="34"/>
    </location>
</feature>
<dbReference type="PROSITE" id="PS51318">
    <property type="entry name" value="TAT"/>
    <property type="match status" value="1"/>
</dbReference>
<dbReference type="AlphaFoldDB" id="A0A2P8Q2T8"/>
<name>A0A2P8Q2T8_9ACTN</name>
<dbReference type="InterPro" id="IPR006311">
    <property type="entry name" value="TAT_signal"/>
</dbReference>
<reference evidence="2 3" key="1">
    <citation type="submission" date="2018-03" db="EMBL/GenBank/DDBJ databases">
        <title>Streptomyces dioscori sp. nov., a novel endophytic actinobacterium isolated from bulbil of Dioscorea bulbifera L.</title>
        <authorList>
            <person name="Zhikuan W."/>
        </authorList>
    </citation>
    <scope>NUCLEOTIDE SEQUENCE [LARGE SCALE GENOMIC DNA]</scope>
    <source>
        <strain evidence="2 3">A217</strain>
    </source>
</reference>
<evidence type="ECO:0000256" key="1">
    <source>
        <dbReference type="SAM" id="SignalP"/>
    </source>
</evidence>
<sequence length="260" mass="28866">MSPEPISRRTALRSSLGVAAAAGLSVSGMPVATAAAAAERRIVTEFPDVPGMYGSRRANELWYQFDEVTMYKSDRELTDAYIALGELFGGDLERSALATWQELSAAPEYPHNFAEFVAPAREAFAVLSRAQLGVFDTYYHKRGPGLASAFVDFGQGVLFDPRRADVRSEVHSMNGNPPRGYHVWHAYMRAMMLLDVDARRWRSIARYNALAWAVQTVAKPNLRTVNPELPKATVVQLAATWLPRGPAQLDAEFQSFPYPR</sequence>
<feature type="chain" id="PRO_5038727805" description="Tat pathway signal sequence domain protein" evidence="1">
    <location>
        <begin position="35"/>
        <end position="260"/>
    </location>
</feature>
<keyword evidence="1" id="KW-0732">Signal</keyword>
<dbReference type="Proteomes" id="UP000240429">
    <property type="component" value="Unassembled WGS sequence"/>
</dbReference>
<accession>A0A2P8Q2T8</accession>